<evidence type="ECO:0000259" key="2">
    <source>
        <dbReference type="PROSITE" id="PS50158"/>
    </source>
</evidence>
<protein>
    <submittedName>
        <fullName evidence="4">CCHC-type domain-containing protein</fullName>
    </submittedName>
</protein>
<dbReference type="InterPro" id="IPR036875">
    <property type="entry name" value="Znf_CCHC_sf"/>
</dbReference>
<dbReference type="InterPro" id="IPR001878">
    <property type="entry name" value="Znf_CCHC"/>
</dbReference>
<keyword evidence="1" id="KW-0479">Metal-binding</keyword>
<sequence length="137" mass="16233">MLNKDSVHRVYSRSIDKFKKNTFKRKTFNKKIQCHRCNKYGHIARNCNEIIRKIEDNTSDVENESDDDEIISIVSRIEGEKQLILPVKAYIGKKNCFGLKQKQIQDLQEPGHTYSLKNFRDNLPPRIFSIFWESALW</sequence>
<dbReference type="SUPFAM" id="SSF57756">
    <property type="entry name" value="Retrovirus zinc finger-like domains"/>
    <property type="match status" value="1"/>
</dbReference>
<dbReference type="PROSITE" id="PS50158">
    <property type="entry name" value="ZF_CCHC"/>
    <property type="match status" value="1"/>
</dbReference>
<evidence type="ECO:0000256" key="1">
    <source>
        <dbReference type="PROSITE-ProRule" id="PRU00047"/>
    </source>
</evidence>
<keyword evidence="3" id="KW-1185">Reference proteome</keyword>
<evidence type="ECO:0000313" key="3">
    <source>
        <dbReference type="Proteomes" id="UP000035680"/>
    </source>
</evidence>
<feature type="domain" description="CCHC-type" evidence="2">
    <location>
        <begin position="34"/>
        <end position="49"/>
    </location>
</feature>
<dbReference type="Proteomes" id="UP000035680">
    <property type="component" value="Unassembled WGS sequence"/>
</dbReference>
<dbReference type="GO" id="GO:0019899">
    <property type="term" value="F:enzyme binding"/>
    <property type="evidence" value="ECO:0007669"/>
    <property type="project" value="UniProtKB-ARBA"/>
</dbReference>
<dbReference type="AlphaFoldDB" id="A0A0K0FJS1"/>
<proteinExistence type="predicted"/>
<reference evidence="3" key="1">
    <citation type="submission" date="2014-07" db="EMBL/GenBank/DDBJ databases">
        <authorList>
            <person name="Martin A.A"/>
            <person name="De Silva N."/>
        </authorList>
    </citation>
    <scope>NUCLEOTIDE SEQUENCE</scope>
</reference>
<keyword evidence="1" id="KW-0862">Zinc</keyword>
<dbReference type="GO" id="GO:0003676">
    <property type="term" value="F:nucleic acid binding"/>
    <property type="evidence" value="ECO:0007669"/>
    <property type="project" value="InterPro"/>
</dbReference>
<dbReference type="Pfam" id="PF00098">
    <property type="entry name" value="zf-CCHC"/>
    <property type="match status" value="1"/>
</dbReference>
<accession>A0A0K0FJS1</accession>
<dbReference type="WBParaSite" id="SVE_0914600.1">
    <property type="protein sequence ID" value="SVE_0914600.1"/>
    <property type="gene ID" value="SVE_0914600"/>
</dbReference>
<dbReference type="GO" id="GO:0008270">
    <property type="term" value="F:zinc ion binding"/>
    <property type="evidence" value="ECO:0007669"/>
    <property type="project" value="UniProtKB-KW"/>
</dbReference>
<reference evidence="4" key="2">
    <citation type="submission" date="2015-08" db="UniProtKB">
        <authorList>
            <consortium name="WormBaseParasite"/>
        </authorList>
    </citation>
    <scope>IDENTIFICATION</scope>
</reference>
<organism evidence="3 4">
    <name type="scientific">Strongyloides venezuelensis</name>
    <name type="common">Threadworm</name>
    <dbReference type="NCBI Taxonomy" id="75913"/>
    <lineage>
        <taxon>Eukaryota</taxon>
        <taxon>Metazoa</taxon>
        <taxon>Ecdysozoa</taxon>
        <taxon>Nematoda</taxon>
        <taxon>Chromadorea</taxon>
        <taxon>Rhabditida</taxon>
        <taxon>Tylenchina</taxon>
        <taxon>Panagrolaimomorpha</taxon>
        <taxon>Strongyloidoidea</taxon>
        <taxon>Strongyloididae</taxon>
        <taxon>Strongyloides</taxon>
    </lineage>
</organism>
<name>A0A0K0FJS1_STRVS</name>
<evidence type="ECO:0000313" key="4">
    <source>
        <dbReference type="WBParaSite" id="SVE_0914600.1"/>
    </source>
</evidence>
<dbReference type="Gene3D" id="4.10.60.10">
    <property type="entry name" value="Zinc finger, CCHC-type"/>
    <property type="match status" value="1"/>
</dbReference>
<keyword evidence="1" id="KW-0863">Zinc-finger</keyword>
<dbReference type="STRING" id="75913.A0A0K0FJS1"/>